<dbReference type="InterPro" id="IPR042176">
    <property type="entry name" value="Pantoate_ligase_C"/>
</dbReference>
<comment type="subunit">
    <text evidence="13">Homodimer.</text>
</comment>
<evidence type="ECO:0000256" key="12">
    <source>
        <dbReference type="ARBA" id="ARBA00055042"/>
    </source>
</evidence>
<evidence type="ECO:0000313" key="15">
    <source>
        <dbReference type="Proteomes" id="UP000477311"/>
    </source>
</evidence>
<keyword evidence="10 13" id="KW-0067">ATP-binding</keyword>
<dbReference type="HAMAP" id="MF_00158">
    <property type="entry name" value="PanC"/>
    <property type="match status" value="1"/>
</dbReference>
<feature type="binding site" evidence="13">
    <location>
        <position position="160"/>
    </location>
    <ligand>
        <name>(R)-pantoate</name>
        <dbReference type="ChEBI" id="CHEBI:15980"/>
    </ligand>
</feature>
<feature type="binding site" evidence="13">
    <location>
        <begin position="191"/>
        <end position="194"/>
    </location>
    <ligand>
        <name>ATP</name>
        <dbReference type="ChEBI" id="CHEBI:30616"/>
    </ligand>
</feature>
<dbReference type="GO" id="GO:0015940">
    <property type="term" value="P:pantothenate biosynthetic process"/>
    <property type="evidence" value="ECO:0007669"/>
    <property type="project" value="UniProtKB-UniRule"/>
</dbReference>
<evidence type="ECO:0000256" key="2">
    <source>
        <dbReference type="ARBA" id="ARBA00004990"/>
    </source>
</evidence>
<keyword evidence="6 13" id="KW-0963">Cytoplasm</keyword>
<comment type="similarity">
    <text evidence="3 13">Belongs to the pantothenate synthetase family.</text>
</comment>
<feature type="binding site" evidence="13">
    <location>
        <begin position="154"/>
        <end position="157"/>
    </location>
    <ligand>
        <name>ATP</name>
        <dbReference type="ChEBI" id="CHEBI:30616"/>
    </ligand>
</feature>
<dbReference type="NCBIfam" id="TIGR00018">
    <property type="entry name" value="panC"/>
    <property type="match status" value="1"/>
</dbReference>
<evidence type="ECO:0000256" key="4">
    <source>
        <dbReference type="ARBA" id="ARBA00012219"/>
    </source>
</evidence>
<dbReference type="InterPro" id="IPR003721">
    <property type="entry name" value="Pantoate_ligase"/>
</dbReference>
<organism evidence="14 15">
    <name type="scientific">Limisphaera ngatamarikiensis</name>
    <dbReference type="NCBI Taxonomy" id="1324935"/>
    <lineage>
        <taxon>Bacteria</taxon>
        <taxon>Pseudomonadati</taxon>
        <taxon>Verrucomicrobiota</taxon>
        <taxon>Verrucomicrobiia</taxon>
        <taxon>Limisphaerales</taxon>
        <taxon>Limisphaeraceae</taxon>
        <taxon>Limisphaera</taxon>
    </lineage>
</organism>
<gene>
    <name evidence="13" type="primary">panC</name>
    <name evidence="14" type="ORF">G4L39_03740</name>
</gene>
<keyword evidence="8 13" id="KW-0566">Pantothenate biosynthesis</keyword>
<feature type="binding site" evidence="13">
    <location>
        <position position="64"/>
    </location>
    <ligand>
        <name>(R)-pantoate</name>
        <dbReference type="ChEBI" id="CHEBI:15980"/>
    </ligand>
</feature>
<evidence type="ECO:0000256" key="6">
    <source>
        <dbReference type="ARBA" id="ARBA00022490"/>
    </source>
</evidence>
<dbReference type="GO" id="GO:0005829">
    <property type="term" value="C:cytosol"/>
    <property type="evidence" value="ECO:0007669"/>
    <property type="project" value="TreeGrafter"/>
</dbReference>
<dbReference type="Gene3D" id="3.30.1300.10">
    <property type="entry name" value="Pantoate-beta-alanine ligase, C-terminal domain"/>
    <property type="match status" value="1"/>
</dbReference>
<evidence type="ECO:0000256" key="1">
    <source>
        <dbReference type="ARBA" id="ARBA00004496"/>
    </source>
</evidence>
<feature type="binding site" evidence="13">
    <location>
        <begin position="30"/>
        <end position="37"/>
    </location>
    <ligand>
        <name>ATP</name>
        <dbReference type="ChEBI" id="CHEBI:30616"/>
    </ligand>
</feature>
<evidence type="ECO:0000256" key="9">
    <source>
        <dbReference type="ARBA" id="ARBA00022741"/>
    </source>
</evidence>
<evidence type="ECO:0000256" key="5">
    <source>
        <dbReference type="ARBA" id="ARBA00014155"/>
    </source>
</evidence>
<protein>
    <recommendedName>
        <fullName evidence="5 13">Pantothenate synthetase</fullName>
        <shortName evidence="13">PS</shortName>
        <ecNumber evidence="4 13">6.3.2.1</ecNumber>
    </recommendedName>
    <alternativeName>
        <fullName evidence="13">Pantoate--beta-alanine ligase</fullName>
    </alternativeName>
    <alternativeName>
        <fullName evidence="13">Pantoate-activating enzyme</fullName>
    </alternativeName>
</protein>
<dbReference type="PANTHER" id="PTHR21299:SF1">
    <property type="entry name" value="PANTOATE--BETA-ALANINE LIGASE"/>
    <property type="match status" value="1"/>
</dbReference>
<keyword evidence="15" id="KW-1185">Reference proteome</keyword>
<comment type="subcellular location">
    <subcellularLocation>
        <location evidence="1 13">Cytoplasm</location>
    </subcellularLocation>
</comment>
<reference evidence="14 15" key="1">
    <citation type="submission" date="2020-02" db="EMBL/GenBank/DDBJ databases">
        <title>Draft genome sequence of Limisphaera ngatamarikiensis NGM72.4T, a thermophilic Verrucomicrobia grouped in subdivision 3.</title>
        <authorList>
            <person name="Carere C.R."/>
            <person name="Steen J."/>
            <person name="Hugenholtz P."/>
            <person name="Stott M.B."/>
        </authorList>
    </citation>
    <scope>NUCLEOTIDE SEQUENCE [LARGE SCALE GENOMIC DNA]</scope>
    <source>
        <strain evidence="14 15">NGM72.4</strain>
    </source>
</reference>
<dbReference type="PANTHER" id="PTHR21299">
    <property type="entry name" value="CYTIDYLATE KINASE/PANTOATE-BETA-ALANINE LIGASE"/>
    <property type="match status" value="1"/>
</dbReference>
<dbReference type="CDD" id="cd00560">
    <property type="entry name" value="PanC"/>
    <property type="match status" value="1"/>
</dbReference>
<keyword evidence="9 13" id="KW-0547">Nucleotide-binding</keyword>
<dbReference type="EC" id="6.3.2.1" evidence="4 13"/>
<comment type="function">
    <text evidence="12 13">Catalyzes the condensation of pantoate with beta-alanine in an ATP-dependent reaction via a pantoyl-adenylate intermediate.</text>
</comment>
<dbReference type="AlphaFoldDB" id="A0A6M1RT34"/>
<keyword evidence="7 13" id="KW-0436">Ligase</keyword>
<proteinExistence type="inferred from homology"/>
<evidence type="ECO:0000256" key="7">
    <source>
        <dbReference type="ARBA" id="ARBA00022598"/>
    </source>
</evidence>
<dbReference type="GO" id="GO:0005524">
    <property type="term" value="F:ATP binding"/>
    <property type="evidence" value="ECO:0007669"/>
    <property type="project" value="UniProtKB-KW"/>
</dbReference>
<comment type="pathway">
    <text evidence="2 13">Cofactor biosynthesis; (R)-pantothenate biosynthesis; (R)-pantothenate from (R)-pantoate and beta-alanine: step 1/1.</text>
</comment>
<dbReference type="SUPFAM" id="SSF52374">
    <property type="entry name" value="Nucleotidylyl transferase"/>
    <property type="match status" value="1"/>
</dbReference>
<dbReference type="GO" id="GO:0004592">
    <property type="term" value="F:pantoate-beta-alanine ligase activity"/>
    <property type="evidence" value="ECO:0007669"/>
    <property type="project" value="UniProtKB-UniRule"/>
</dbReference>
<dbReference type="RefSeq" id="WP_165106031.1">
    <property type="nucleotide sequence ID" value="NZ_JAAKYA010000018.1"/>
</dbReference>
<dbReference type="Proteomes" id="UP000477311">
    <property type="component" value="Unassembled WGS sequence"/>
</dbReference>
<comment type="catalytic activity">
    <reaction evidence="11 13">
        <text>(R)-pantoate + beta-alanine + ATP = (R)-pantothenate + AMP + diphosphate + H(+)</text>
        <dbReference type="Rhea" id="RHEA:10912"/>
        <dbReference type="ChEBI" id="CHEBI:15378"/>
        <dbReference type="ChEBI" id="CHEBI:15980"/>
        <dbReference type="ChEBI" id="CHEBI:29032"/>
        <dbReference type="ChEBI" id="CHEBI:30616"/>
        <dbReference type="ChEBI" id="CHEBI:33019"/>
        <dbReference type="ChEBI" id="CHEBI:57966"/>
        <dbReference type="ChEBI" id="CHEBI:456215"/>
        <dbReference type="EC" id="6.3.2.1"/>
    </reaction>
</comment>
<comment type="caution">
    <text evidence="14">The sequence shown here is derived from an EMBL/GenBank/DDBJ whole genome shotgun (WGS) entry which is preliminary data.</text>
</comment>
<evidence type="ECO:0000256" key="3">
    <source>
        <dbReference type="ARBA" id="ARBA00009256"/>
    </source>
</evidence>
<comment type="miscellaneous">
    <text evidence="13">The reaction proceeds by a bi uni uni bi ping pong mechanism.</text>
</comment>
<sequence>MRLIQEPSAMQQLARRWQRRGIRIAFVPTMGYLHEGHLSLIRVARRHAGPRGKVVVSIYVNPTQFGPHEDFTRYPRDLNRDLQLCRAEGVDAVFAPDDQAMYPGLSEGRYSTYVVEEKLSNLMEGASRPGHFRGVTTIVAKLFHLVLPDIAVFGAKDWQQVTIIRRMVADLNFPVRIVVAPTVREPDGLAMSSRNTYLTPEERQQATILFRAIQFARNRVRQRPTPAGQLRRAVARLVASQPSARLDYVAFFDSDTLQPVHTVQPGTHMALAVFIGKTRLIDNDRL</sequence>
<feature type="binding site" evidence="13">
    <location>
        <position position="183"/>
    </location>
    <ligand>
        <name>ATP</name>
        <dbReference type="ChEBI" id="CHEBI:30616"/>
    </ligand>
</feature>
<dbReference type="UniPathway" id="UPA00028">
    <property type="reaction ID" value="UER00005"/>
</dbReference>
<dbReference type="Gene3D" id="3.40.50.620">
    <property type="entry name" value="HUPs"/>
    <property type="match status" value="1"/>
</dbReference>
<dbReference type="EMBL" id="JAAKYA010000018">
    <property type="protein sequence ID" value="NGO38511.1"/>
    <property type="molecule type" value="Genomic_DNA"/>
</dbReference>
<feature type="binding site" evidence="13">
    <location>
        <position position="64"/>
    </location>
    <ligand>
        <name>beta-alanine</name>
        <dbReference type="ChEBI" id="CHEBI:57966"/>
    </ligand>
</feature>
<dbReference type="Pfam" id="PF02569">
    <property type="entry name" value="Pantoate_ligase"/>
    <property type="match status" value="1"/>
</dbReference>
<evidence type="ECO:0000256" key="8">
    <source>
        <dbReference type="ARBA" id="ARBA00022655"/>
    </source>
</evidence>
<evidence type="ECO:0000256" key="13">
    <source>
        <dbReference type="HAMAP-Rule" id="MF_00158"/>
    </source>
</evidence>
<feature type="active site" description="Proton donor" evidence="13">
    <location>
        <position position="37"/>
    </location>
</feature>
<dbReference type="InterPro" id="IPR014729">
    <property type="entry name" value="Rossmann-like_a/b/a_fold"/>
</dbReference>
<dbReference type="FunFam" id="3.40.50.620:FF:000114">
    <property type="entry name" value="Pantothenate synthetase"/>
    <property type="match status" value="1"/>
</dbReference>
<name>A0A6M1RT34_9BACT</name>
<evidence type="ECO:0000256" key="10">
    <source>
        <dbReference type="ARBA" id="ARBA00022840"/>
    </source>
</evidence>
<evidence type="ECO:0000313" key="14">
    <source>
        <dbReference type="EMBL" id="NGO38511.1"/>
    </source>
</evidence>
<accession>A0A6M1RT34</accession>
<evidence type="ECO:0000256" key="11">
    <source>
        <dbReference type="ARBA" id="ARBA00048258"/>
    </source>
</evidence>